<dbReference type="Proteomes" id="UP000011554">
    <property type="component" value="Unassembled WGS sequence"/>
</dbReference>
<comment type="caution">
    <text evidence="1">The sequence shown here is derived from an EMBL/GenBank/DDBJ whole genome shotgun (WGS) entry which is preliminary data.</text>
</comment>
<dbReference type="AlphaFoldDB" id="M0ATR3"/>
<gene>
    <name evidence="1" type="ORF">C481_11035</name>
</gene>
<protein>
    <submittedName>
        <fullName evidence="1">Uncharacterized protein</fullName>
    </submittedName>
</protein>
<dbReference type="OrthoDB" id="201896at2157"/>
<name>M0ATR3_NATA1</name>
<evidence type="ECO:0000313" key="1">
    <source>
        <dbReference type="EMBL" id="ELZ00764.1"/>
    </source>
</evidence>
<accession>M0ATR3</accession>
<dbReference type="EMBL" id="AOIO01000029">
    <property type="protein sequence ID" value="ELZ00764.1"/>
    <property type="molecule type" value="Genomic_DNA"/>
</dbReference>
<reference evidence="1 2" key="1">
    <citation type="journal article" date="2014" name="PLoS Genet.">
        <title>Phylogenetically driven sequencing of extremely halophilic archaea reveals strategies for static and dynamic osmo-response.</title>
        <authorList>
            <person name="Becker E.A."/>
            <person name="Seitzer P.M."/>
            <person name="Tritt A."/>
            <person name="Larsen D."/>
            <person name="Krusor M."/>
            <person name="Yao A.I."/>
            <person name="Wu D."/>
            <person name="Madern D."/>
            <person name="Eisen J.A."/>
            <person name="Darling A.E."/>
            <person name="Facciotti M.T."/>
        </authorList>
    </citation>
    <scope>NUCLEOTIDE SEQUENCE [LARGE SCALE GENOMIC DNA]</scope>
    <source>
        <strain evidence="1 2">DSM 12278</strain>
    </source>
</reference>
<organism evidence="1 2">
    <name type="scientific">Natrialba asiatica (strain ATCC 700177 / DSM 12278 / JCM 9576 / FERM P-10747 / NBRC 102637 / 172P1)</name>
    <dbReference type="NCBI Taxonomy" id="29540"/>
    <lineage>
        <taxon>Archaea</taxon>
        <taxon>Methanobacteriati</taxon>
        <taxon>Methanobacteriota</taxon>
        <taxon>Stenosarchaea group</taxon>
        <taxon>Halobacteria</taxon>
        <taxon>Halobacteriales</taxon>
        <taxon>Natrialbaceae</taxon>
        <taxon>Natrialba</taxon>
    </lineage>
</organism>
<evidence type="ECO:0000313" key="2">
    <source>
        <dbReference type="Proteomes" id="UP000011554"/>
    </source>
</evidence>
<sequence length="399" mass="42718">MTNQATNADSGFRKHRVEFVREDTPGETPVDPEWELYSDTLDTAFQWDADAQYEEQRGLGDHEVQNHFTGAEDHTASIGYHLQRFFVDDGGDPLDPAGDAILRDDDGDLRNTHTVVDRADYGDSRTYVVARGGYPNIDDVSGDPGSALPIVLSLAYEAKKVRMYKVGQPDGDALSVYSTSGEDTTQTVTIESDGATTSAEVVLDGETESSTTDPFDSIDAIELDEPTAGDVVIEDADGSELARLKGAESYDGALGDLGVPALGDGSHADPISEDYERFLDDEITKGGSQLAAEVRSASFSLENGYEKNPVMGTTEQAIHTGEQSPEFTATVAGNFEYHSALTDHLEGNTFDLEWHFDGGTVTFEGCALTGPGTVGPASGDVISTLDNTFTPKSIDVQAD</sequence>
<keyword evidence="2" id="KW-1185">Reference proteome</keyword>
<dbReference type="STRING" id="29540.C481_11035"/>
<dbReference type="RefSeq" id="WP_006109240.1">
    <property type="nucleotide sequence ID" value="NZ_AOIO01000029.1"/>
</dbReference>
<proteinExistence type="predicted"/>
<dbReference type="PATRIC" id="fig|29540.5.peg.2238"/>